<reference evidence="2" key="1">
    <citation type="submission" date="2016-02" db="EMBL/GenBank/DDBJ databases">
        <authorList>
            <person name="Rodrigo-Torres Lidia"/>
            <person name="Arahal R.David."/>
        </authorList>
    </citation>
    <scope>NUCLEOTIDE SEQUENCE [LARGE SCALE GENOMIC DNA]</scope>
    <source>
        <strain evidence="2">CECT 9029</strain>
    </source>
</reference>
<proteinExistence type="predicted"/>
<evidence type="ECO:0008006" key="3">
    <source>
        <dbReference type="Google" id="ProtNLM"/>
    </source>
</evidence>
<evidence type="ECO:0000313" key="2">
    <source>
        <dbReference type="Proteomes" id="UP000071641"/>
    </source>
</evidence>
<dbReference type="EMBL" id="FIZX01000001">
    <property type="protein sequence ID" value="CZF78807.1"/>
    <property type="molecule type" value="Genomic_DNA"/>
</dbReference>
<dbReference type="InterPro" id="IPR022090">
    <property type="entry name" value="DUF3634"/>
</dbReference>
<dbReference type="RefSeq" id="WP_062661443.1">
    <property type="nucleotide sequence ID" value="NZ_FIZX01000001.1"/>
</dbReference>
<name>A0A128EW62_9GAMM</name>
<dbReference type="AlphaFoldDB" id="A0A128EW62"/>
<accession>A0A128EW62</accession>
<dbReference type="STRING" id="1796497.GCE9029_01065"/>
<dbReference type="OrthoDB" id="6264785at2"/>
<gene>
    <name evidence="1" type="ORF">GCE9029_01065</name>
</gene>
<evidence type="ECO:0000313" key="1">
    <source>
        <dbReference type="EMBL" id="CZF78807.1"/>
    </source>
</evidence>
<sequence>MEYFLAVSFIALFAYLLVDRPIILIKFKDGQLVSKKGKIPHGFLHDCEEINKRTPFSGTIKVYRNRFNPAKLVLSKDIDHKVQQRIRNVFPHKSFK</sequence>
<dbReference type="Pfam" id="PF12321">
    <property type="entry name" value="DUF3634"/>
    <property type="match status" value="1"/>
</dbReference>
<keyword evidence="2" id="KW-1185">Reference proteome</keyword>
<protein>
    <recommendedName>
        <fullName evidence="3">DUF3634 domain-containing protein</fullName>
    </recommendedName>
</protein>
<dbReference type="Proteomes" id="UP000071641">
    <property type="component" value="Unassembled WGS sequence"/>
</dbReference>
<organism evidence="1 2">
    <name type="scientific">Grimontia celer</name>
    <dbReference type="NCBI Taxonomy" id="1796497"/>
    <lineage>
        <taxon>Bacteria</taxon>
        <taxon>Pseudomonadati</taxon>
        <taxon>Pseudomonadota</taxon>
        <taxon>Gammaproteobacteria</taxon>
        <taxon>Vibrionales</taxon>
        <taxon>Vibrionaceae</taxon>
        <taxon>Grimontia</taxon>
    </lineage>
</organism>